<evidence type="ECO:0000256" key="1">
    <source>
        <dbReference type="SAM" id="Phobius"/>
    </source>
</evidence>
<feature type="non-terminal residue" evidence="2">
    <location>
        <position position="1"/>
    </location>
</feature>
<name>A0ABW8Q830_9NEIS</name>
<protein>
    <submittedName>
        <fullName evidence="2">Uncharacterized protein</fullName>
    </submittedName>
</protein>
<keyword evidence="1" id="KW-1133">Transmembrane helix</keyword>
<gene>
    <name evidence="2" type="ORF">ACI43T_11985</name>
</gene>
<evidence type="ECO:0000313" key="3">
    <source>
        <dbReference type="Proteomes" id="UP001621964"/>
    </source>
</evidence>
<feature type="transmembrane region" description="Helical" evidence="1">
    <location>
        <begin position="73"/>
        <end position="96"/>
    </location>
</feature>
<accession>A0ABW8Q830</accession>
<comment type="caution">
    <text evidence="2">The sequence shown here is derived from an EMBL/GenBank/DDBJ whole genome shotgun (WGS) entry which is preliminary data.</text>
</comment>
<sequence>AVQAQRVLDSSSNRLDGSAERIRQEAAEAVGKGLEQSVGKFTERLETTGRWLLETVREVEGRQQKSAKDLKKLVWASVAVFALTGALCFGTVIYLIQSAKTEMKRVEWIADINKAVENGKLSRCGEDGGICAKVKGKPVRLDK</sequence>
<reference evidence="2 3" key="1">
    <citation type="submission" date="2024-11" db="EMBL/GenBank/DDBJ databases">
        <authorList>
            <person name="Mikucki A.G."/>
            <person name="Kahler C.M."/>
        </authorList>
    </citation>
    <scope>NUCLEOTIDE SEQUENCE [LARGE SCALE GENOMIC DNA]</scope>
    <source>
        <strain evidence="2 3">EXNM717</strain>
    </source>
</reference>
<evidence type="ECO:0000313" key="2">
    <source>
        <dbReference type="EMBL" id="MFK7643187.1"/>
    </source>
</evidence>
<dbReference type="Proteomes" id="UP001621964">
    <property type="component" value="Unassembled WGS sequence"/>
</dbReference>
<keyword evidence="1" id="KW-0812">Transmembrane</keyword>
<keyword evidence="3" id="KW-1185">Reference proteome</keyword>
<proteinExistence type="predicted"/>
<dbReference type="RefSeq" id="WP_405387336.1">
    <property type="nucleotide sequence ID" value="NZ_JBJGEB010000037.1"/>
</dbReference>
<organism evidence="2 3">
    <name type="scientific">Neisseria oralis</name>
    <dbReference type="NCBI Taxonomy" id="1107316"/>
    <lineage>
        <taxon>Bacteria</taxon>
        <taxon>Pseudomonadati</taxon>
        <taxon>Pseudomonadota</taxon>
        <taxon>Betaproteobacteria</taxon>
        <taxon>Neisseriales</taxon>
        <taxon>Neisseriaceae</taxon>
        <taxon>Neisseria</taxon>
    </lineage>
</organism>
<keyword evidence="1" id="KW-0472">Membrane</keyword>
<dbReference type="EMBL" id="JBJGEB010000037">
    <property type="protein sequence ID" value="MFK7643187.1"/>
    <property type="molecule type" value="Genomic_DNA"/>
</dbReference>